<dbReference type="InterPro" id="IPR011604">
    <property type="entry name" value="PDDEXK-like_dom_sf"/>
</dbReference>
<accession>A0ABC9T8T7</accession>
<name>A0ABC9T8T7_LACPA</name>
<dbReference type="GO" id="GO:0003677">
    <property type="term" value="F:DNA binding"/>
    <property type="evidence" value="ECO:0007669"/>
    <property type="project" value="UniProtKB-KW"/>
</dbReference>
<keyword evidence="7" id="KW-0234">DNA repair</keyword>
<evidence type="ECO:0000313" key="10">
    <source>
        <dbReference type="Proteomes" id="UP000014310"/>
    </source>
</evidence>
<evidence type="ECO:0000256" key="7">
    <source>
        <dbReference type="ARBA" id="ARBA00023204"/>
    </source>
</evidence>
<dbReference type="RefSeq" id="WP_016382921.1">
    <property type="nucleotide sequence ID" value="NZ_ANKJ01000055.1"/>
</dbReference>
<dbReference type="GO" id="GO:0004386">
    <property type="term" value="F:helicase activity"/>
    <property type="evidence" value="ECO:0007669"/>
    <property type="project" value="UniProtKB-KW"/>
</dbReference>
<organism evidence="9 10">
    <name type="scientific">Lacticaseibacillus paracasei subsp. paracasei Lpp49</name>
    <dbReference type="NCBI Taxonomy" id="1256213"/>
    <lineage>
        <taxon>Bacteria</taxon>
        <taxon>Bacillati</taxon>
        <taxon>Bacillota</taxon>
        <taxon>Bacilli</taxon>
        <taxon>Lactobacillales</taxon>
        <taxon>Lactobacillaceae</taxon>
        <taxon>Lacticaseibacillus</taxon>
    </lineage>
</organism>
<proteinExistence type="predicted"/>
<dbReference type="Gene3D" id="3.90.320.10">
    <property type="match status" value="1"/>
</dbReference>
<evidence type="ECO:0000256" key="6">
    <source>
        <dbReference type="ARBA" id="ARBA00023125"/>
    </source>
</evidence>
<dbReference type="GO" id="GO:0016787">
    <property type="term" value="F:hydrolase activity"/>
    <property type="evidence" value="ECO:0007669"/>
    <property type="project" value="UniProtKB-KW"/>
</dbReference>
<dbReference type="AlphaFoldDB" id="A0ABC9T8T7"/>
<evidence type="ECO:0000256" key="4">
    <source>
        <dbReference type="ARBA" id="ARBA00022806"/>
    </source>
</evidence>
<evidence type="ECO:0000256" key="3">
    <source>
        <dbReference type="ARBA" id="ARBA00022801"/>
    </source>
</evidence>
<evidence type="ECO:0000313" key="9">
    <source>
        <dbReference type="EMBL" id="EPC89401.1"/>
    </source>
</evidence>
<dbReference type="Pfam" id="PF12705">
    <property type="entry name" value="PDDEXK_1"/>
    <property type="match status" value="1"/>
</dbReference>
<protein>
    <submittedName>
        <fullName evidence="9">ATP-dependent nuclease subunit B</fullName>
    </submittedName>
</protein>
<dbReference type="GO" id="GO:0006281">
    <property type="term" value="P:DNA repair"/>
    <property type="evidence" value="ECO:0007669"/>
    <property type="project" value="UniProtKB-KW"/>
</dbReference>
<keyword evidence="6" id="KW-0238">DNA-binding</keyword>
<dbReference type="EMBL" id="ANKJ01000055">
    <property type="protein sequence ID" value="EPC89401.1"/>
    <property type="molecule type" value="Genomic_DNA"/>
</dbReference>
<gene>
    <name evidence="9" type="ORF">Lpp49_13653</name>
</gene>
<reference evidence="9 10" key="1">
    <citation type="journal article" date="2013" name="PLoS ONE">
        <title>Lactobacillus paracasei comparative genomics: towards species pan-genome definition and exploitation of diversity.</title>
        <authorList>
            <person name="Smokvina T."/>
            <person name="Wels M."/>
            <person name="Polka J."/>
            <person name="Chervaux C."/>
            <person name="Brisse S."/>
            <person name="Boekhorst J."/>
            <person name="van Hylckama Vlieg J.E."/>
            <person name="Siezen R.J."/>
        </authorList>
    </citation>
    <scope>NUCLEOTIDE SEQUENCE [LARGE SCALE GENOMIC DNA]</scope>
    <source>
        <strain evidence="9 10">Lpp49</strain>
    </source>
</reference>
<keyword evidence="1" id="KW-0547">Nucleotide-binding</keyword>
<keyword evidence="4" id="KW-0347">Helicase</keyword>
<keyword evidence="2" id="KW-0227">DNA damage</keyword>
<evidence type="ECO:0000256" key="5">
    <source>
        <dbReference type="ARBA" id="ARBA00022840"/>
    </source>
</evidence>
<evidence type="ECO:0000259" key="8">
    <source>
        <dbReference type="Pfam" id="PF12705"/>
    </source>
</evidence>
<evidence type="ECO:0000256" key="2">
    <source>
        <dbReference type="ARBA" id="ARBA00022763"/>
    </source>
</evidence>
<comment type="caution">
    <text evidence="9">The sequence shown here is derived from an EMBL/GenBank/DDBJ whole genome shotgun (WGS) entry which is preliminary data.</text>
</comment>
<feature type="domain" description="PD-(D/E)XK endonuclease-like" evidence="8">
    <location>
        <begin position="17"/>
        <end position="181"/>
    </location>
</feature>
<dbReference type="InterPro" id="IPR038726">
    <property type="entry name" value="PDDEXK_AddAB-type"/>
</dbReference>
<dbReference type="GO" id="GO:0005524">
    <property type="term" value="F:ATP binding"/>
    <property type="evidence" value="ECO:0007669"/>
    <property type="project" value="UniProtKB-KW"/>
</dbReference>
<keyword evidence="3" id="KW-0378">Hydrolase</keyword>
<feature type="non-terminal residue" evidence="9">
    <location>
        <position position="1"/>
    </location>
</feature>
<evidence type="ECO:0000256" key="1">
    <source>
        <dbReference type="ARBA" id="ARBA00022741"/>
    </source>
</evidence>
<sequence>AAITKRPGYEILGSTHRMAYLTSRLSRLLIQVLTNMRQQQRRTGFRPMRTELQFGQIGDTRGLPGLSWPLPHGGRVNVRGKIDRLDVYRESDAQRFMVVDYKSTQHRFDDSDAYYGIALQMLTYVEAMANVPADPPFVPAGALYFHLQDPKFKFSTDLDLDIDRLKAFKYLGFLVAKDGADLAAVDKTISAETGGRSMMVPLGFKKDGAFNYNQSNILTPEDLSAYLLHNQALIIDAASRILAGDIALAPFQYGQESTVISNSDYQSIMLFDPATGFDHYNHVPKLKRKEVLGRVTTDPTQIPHHRQEDSQA</sequence>
<dbReference type="Proteomes" id="UP000014310">
    <property type="component" value="Unassembled WGS sequence"/>
</dbReference>
<keyword evidence="5" id="KW-0067">ATP-binding</keyword>